<sequence length="73" mass="8425">MRLEGHESPGWEQTIKEYIKALKDHDYMENRPKSSRDPFLATGEYGVDNYVLNCNIDSVLANDNNDYVDSLKT</sequence>
<dbReference type="RefSeq" id="XP_031883562.1">
    <property type="nucleotide sequence ID" value="XM_032037650.1"/>
</dbReference>
<keyword evidence="2" id="KW-1185">Reference proteome</keyword>
<dbReference type="InParanoid" id="A0A7J6J156"/>
<reference evidence="1 2" key="2">
    <citation type="submission" date="2020-04" db="EMBL/GenBank/DDBJ databases">
        <title>Genome sequencing and assembly of multiple isolates from the Colletotrichum gloeosporioides species complex.</title>
        <authorList>
            <person name="Gan P."/>
            <person name="Shirasu K."/>
        </authorList>
    </citation>
    <scope>NUCLEOTIDE SEQUENCE [LARGE SCALE GENOMIC DNA]</scope>
    <source>
        <strain evidence="1 2">Nara gc5</strain>
    </source>
</reference>
<proteinExistence type="predicted"/>
<protein>
    <submittedName>
        <fullName evidence="1">Uncharacterized protein</fullName>
    </submittedName>
</protein>
<dbReference type="GeneID" id="43621623"/>
<reference evidence="1 2" key="1">
    <citation type="submission" date="2012-08" db="EMBL/GenBank/DDBJ databases">
        <authorList>
            <person name="Gan P.H.P."/>
            <person name="Ikeda K."/>
            <person name="Irieda H."/>
            <person name="Narusaka M."/>
            <person name="O'Connell R.J."/>
            <person name="Narusaka Y."/>
            <person name="Takano Y."/>
            <person name="Kubo Y."/>
            <person name="Shirasu K."/>
        </authorList>
    </citation>
    <scope>NUCLEOTIDE SEQUENCE [LARGE SCALE GENOMIC DNA]</scope>
    <source>
        <strain evidence="1 2">Nara gc5</strain>
    </source>
</reference>
<dbReference type="AlphaFoldDB" id="A0A7J6J156"/>
<evidence type="ECO:0000313" key="1">
    <source>
        <dbReference type="EMBL" id="KAF4482699.1"/>
    </source>
</evidence>
<name>A0A7J6J156_COLFN</name>
<organism evidence="1 2">
    <name type="scientific">Colletotrichum fructicola (strain Nara gc5)</name>
    <name type="common">Anthracnose fungus</name>
    <name type="synonym">Colletotrichum gloeosporioides (strain Nara gc5)</name>
    <dbReference type="NCBI Taxonomy" id="1213859"/>
    <lineage>
        <taxon>Eukaryota</taxon>
        <taxon>Fungi</taxon>
        <taxon>Dikarya</taxon>
        <taxon>Ascomycota</taxon>
        <taxon>Pezizomycotina</taxon>
        <taxon>Sordariomycetes</taxon>
        <taxon>Hypocreomycetidae</taxon>
        <taxon>Glomerellales</taxon>
        <taxon>Glomerellaceae</taxon>
        <taxon>Colletotrichum</taxon>
        <taxon>Colletotrichum gloeosporioides species complex</taxon>
    </lineage>
</organism>
<evidence type="ECO:0000313" key="2">
    <source>
        <dbReference type="Proteomes" id="UP000011096"/>
    </source>
</evidence>
<dbReference type="Proteomes" id="UP000011096">
    <property type="component" value="Unassembled WGS sequence"/>
</dbReference>
<gene>
    <name evidence="1" type="ORF">CGGC5_v009018</name>
</gene>
<dbReference type="OrthoDB" id="4831964at2759"/>
<accession>A0A7J6J156</accession>
<comment type="caution">
    <text evidence="1">The sequence shown here is derived from an EMBL/GenBank/DDBJ whole genome shotgun (WGS) entry which is preliminary data.</text>
</comment>
<dbReference type="EMBL" id="ANPB02000005">
    <property type="protein sequence ID" value="KAF4482699.1"/>
    <property type="molecule type" value="Genomic_DNA"/>
</dbReference>